<dbReference type="EMBL" id="BGPR01049069">
    <property type="protein sequence ID" value="GBO26054.1"/>
    <property type="molecule type" value="Genomic_DNA"/>
</dbReference>
<comment type="caution">
    <text evidence="1">The sequence shown here is derived from an EMBL/GenBank/DDBJ whole genome shotgun (WGS) entry which is preliminary data.</text>
</comment>
<name>A0A4Y2VPI7_ARAVE</name>
<evidence type="ECO:0000313" key="1">
    <source>
        <dbReference type="EMBL" id="GBO26054.1"/>
    </source>
</evidence>
<reference evidence="1 2" key="1">
    <citation type="journal article" date="2019" name="Sci. Rep.">
        <title>Orb-weaving spider Araneus ventricosus genome elucidates the spidroin gene catalogue.</title>
        <authorList>
            <person name="Kono N."/>
            <person name="Nakamura H."/>
            <person name="Ohtoshi R."/>
            <person name="Moran D.A.P."/>
            <person name="Shinohara A."/>
            <person name="Yoshida Y."/>
            <person name="Fujiwara M."/>
            <person name="Mori M."/>
            <person name="Tomita M."/>
            <person name="Arakawa K."/>
        </authorList>
    </citation>
    <scope>NUCLEOTIDE SEQUENCE [LARGE SCALE GENOMIC DNA]</scope>
</reference>
<protein>
    <submittedName>
        <fullName evidence="1">Uncharacterized protein</fullName>
    </submittedName>
</protein>
<accession>A0A4Y2VPI7</accession>
<sequence length="133" mass="15395">MVTLILDGWQRWKVNMWLHMMVNKNMVMVSRKEKISHSVEKIEKKISSSECEINFLRKRGLHSNQFIYAKNDDNSVVDNDDIVRKLPKPAMLGGTLRTARILTFIFDFSSFENVISSLISAITIIRMGNSDFL</sequence>
<dbReference type="AlphaFoldDB" id="A0A4Y2VPI7"/>
<dbReference type="Proteomes" id="UP000499080">
    <property type="component" value="Unassembled WGS sequence"/>
</dbReference>
<gene>
    <name evidence="1" type="ORF">AVEN_202609_1</name>
</gene>
<proteinExistence type="predicted"/>
<organism evidence="1 2">
    <name type="scientific">Araneus ventricosus</name>
    <name type="common">Orbweaver spider</name>
    <name type="synonym">Epeira ventricosa</name>
    <dbReference type="NCBI Taxonomy" id="182803"/>
    <lineage>
        <taxon>Eukaryota</taxon>
        <taxon>Metazoa</taxon>
        <taxon>Ecdysozoa</taxon>
        <taxon>Arthropoda</taxon>
        <taxon>Chelicerata</taxon>
        <taxon>Arachnida</taxon>
        <taxon>Araneae</taxon>
        <taxon>Araneomorphae</taxon>
        <taxon>Entelegynae</taxon>
        <taxon>Araneoidea</taxon>
        <taxon>Araneidae</taxon>
        <taxon>Araneus</taxon>
    </lineage>
</organism>
<evidence type="ECO:0000313" key="2">
    <source>
        <dbReference type="Proteomes" id="UP000499080"/>
    </source>
</evidence>
<keyword evidence="2" id="KW-1185">Reference proteome</keyword>